<evidence type="ECO:0000256" key="7">
    <source>
        <dbReference type="RuleBase" id="RU363032"/>
    </source>
</evidence>
<feature type="transmembrane region" description="Helical" evidence="7">
    <location>
        <begin position="261"/>
        <end position="280"/>
    </location>
</feature>
<evidence type="ECO:0000256" key="5">
    <source>
        <dbReference type="ARBA" id="ARBA00022989"/>
    </source>
</evidence>
<keyword evidence="5 7" id="KW-1133">Transmembrane helix</keyword>
<dbReference type="Pfam" id="PF00528">
    <property type="entry name" value="BPD_transp_1"/>
    <property type="match status" value="1"/>
</dbReference>
<dbReference type="InterPro" id="IPR035906">
    <property type="entry name" value="MetI-like_sf"/>
</dbReference>
<dbReference type="PROSITE" id="PS50928">
    <property type="entry name" value="ABC_TM1"/>
    <property type="match status" value="1"/>
</dbReference>
<evidence type="ECO:0000256" key="6">
    <source>
        <dbReference type="ARBA" id="ARBA00023136"/>
    </source>
</evidence>
<dbReference type="RefSeq" id="WP_141608613.1">
    <property type="nucleotide sequence ID" value="NZ_VIGC02000003.1"/>
</dbReference>
<dbReference type="InParanoid" id="A0A540VKX4"/>
<proteinExistence type="inferred from homology"/>
<reference evidence="9 10" key="1">
    <citation type="submission" date="2019-06" db="EMBL/GenBank/DDBJ databases">
        <title>Genome sequence of Litorilinea aerophila BAA-2444.</title>
        <authorList>
            <person name="Maclea K.S."/>
            <person name="Maurais E.G."/>
            <person name="Iannazzi L.C."/>
        </authorList>
    </citation>
    <scope>NUCLEOTIDE SEQUENCE [LARGE SCALE GENOMIC DNA]</scope>
    <source>
        <strain evidence="9 10">ATCC BAA-2444</strain>
    </source>
</reference>
<evidence type="ECO:0000256" key="4">
    <source>
        <dbReference type="ARBA" id="ARBA00022692"/>
    </source>
</evidence>
<feature type="transmembrane region" description="Helical" evidence="7">
    <location>
        <begin position="88"/>
        <end position="117"/>
    </location>
</feature>
<dbReference type="PANTHER" id="PTHR43744">
    <property type="entry name" value="ABC TRANSPORTER PERMEASE PROTEIN MG189-RELATED-RELATED"/>
    <property type="match status" value="1"/>
</dbReference>
<evidence type="ECO:0000313" key="9">
    <source>
        <dbReference type="EMBL" id="TQE97420.1"/>
    </source>
</evidence>
<feature type="transmembrane region" description="Helical" evidence="7">
    <location>
        <begin position="154"/>
        <end position="174"/>
    </location>
</feature>
<evidence type="ECO:0000256" key="3">
    <source>
        <dbReference type="ARBA" id="ARBA00022475"/>
    </source>
</evidence>
<keyword evidence="3" id="KW-1003">Cell membrane</keyword>
<dbReference type="AlphaFoldDB" id="A0A540VKX4"/>
<feature type="transmembrane region" description="Helical" evidence="7">
    <location>
        <begin position="124"/>
        <end position="142"/>
    </location>
</feature>
<dbReference type="EMBL" id="VIGC01000003">
    <property type="protein sequence ID" value="TQE97420.1"/>
    <property type="molecule type" value="Genomic_DNA"/>
</dbReference>
<evidence type="ECO:0000313" key="10">
    <source>
        <dbReference type="Proteomes" id="UP000317371"/>
    </source>
</evidence>
<comment type="similarity">
    <text evidence="7">Belongs to the binding-protein-dependent transport system permease family.</text>
</comment>
<keyword evidence="6 7" id="KW-0472">Membrane</keyword>
<dbReference type="GO" id="GO:0055085">
    <property type="term" value="P:transmembrane transport"/>
    <property type="evidence" value="ECO:0007669"/>
    <property type="project" value="InterPro"/>
</dbReference>
<comment type="subcellular location">
    <subcellularLocation>
        <location evidence="1 7">Cell membrane</location>
        <topology evidence="1 7">Multi-pass membrane protein</topology>
    </subcellularLocation>
</comment>
<evidence type="ECO:0000256" key="2">
    <source>
        <dbReference type="ARBA" id="ARBA00022448"/>
    </source>
</evidence>
<comment type="caution">
    <text evidence="9">The sequence shown here is derived from an EMBL/GenBank/DDBJ whole genome shotgun (WGS) entry which is preliminary data.</text>
</comment>
<keyword evidence="2 7" id="KW-0813">Transport</keyword>
<dbReference type="Proteomes" id="UP000317371">
    <property type="component" value="Unassembled WGS sequence"/>
</dbReference>
<evidence type="ECO:0000256" key="1">
    <source>
        <dbReference type="ARBA" id="ARBA00004651"/>
    </source>
</evidence>
<feature type="transmembrane region" description="Helical" evidence="7">
    <location>
        <begin position="199"/>
        <end position="221"/>
    </location>
</feature>
<dbReference type="SUPFAM" id="SSF161098">
    <property type="entry name" value="MetI-like"/>
    <property type="match status" value="1"/>
</dbReference>
<name>A0A540VKX4_9CHLR</name>
<organism evidence="9 10">
    <name type="scientific">Litorilinea aerophila</name>
    <dbReference type="NCBI Taxonomy" id="1204385"/>
    <lineage>
        <taxon>Bacteria</taxon>
        <taxon>Bacillati</taxon>
        <taxon>Chloroflexota</taxon>
        <taxon>Caldilineae</taxon>
        <taxon>Caldilineales</taxon>
        <taxon>Caldilineaceae</taxon>
        <taxon>Litorilinea</taxon>
    </lineage>
</organism>
<protein>
    <submittedName>
        <fullName evidence="9">Carbohydrate ABC transporter permease</fullName>
    </submittedName>
</protein>
<sequence>MGTSGPIQEITVWRGPRRRRLESLRHRALVYLGLCLATAVLGLPFFWMATTAFKPIQEVILYPPRWWPGEWRWENFLEAWQAAPFGRFYINSIITGVATTVLEMLFALLMAYAFVFIAFPARRLLFLLVLATMMIPVEMRLIPNYITLSRLGWINTYWALIIPPAAAAFPVFVLHQQFRLLPRDLIDAARVDGAGHLQILFHVVTPVSRALLAAVSLVSFVGRWNDYLWPLIVTNKVAMRTLPIGLAYLKDSQEGGNRWNLLMAATIFVILPILVLFLFTQKQFVEGITRGAVKG</sequence>
<accession>A0A540VKX4</accession>
<dbReference type="PANTHER" id="PTHR43744:SF13">
    <property type="entry name" value="SN-GLYCEROL-3-PHOSPHATE TRANSPORT INTEGRAL MEMBRANE PROTEIN ABC TRANSPORTER UGPE-RELATED"/>
    <property type="match status" value="1"/>
</dbReference>
<keyword evidence="4 7" id="KW-0812">Transmembrane</keyword>
<gene>
    <name evidence="9" type="ORF">FKZ61_03115</name>
</gene>
<evidence type="ECO:0000259" key="8">
    <source>
        <dbReference type="PROSITE" id="PS50928"/>
    </source>
</evidence>
<dbReference type="CDD" id="cd06261">
    <property type="entry name" value="TM_PBP2"/>
    <property type="match status" value="1"/>
</dbReference>
<keyword evidence="10" id="KW-1185">Reference proteome</keyword>
<feature type="transmembrane region" description="Helical" evidence="7">
    <location>
        <begin position="28"/>
        <end position="49"/>
    </location>
</feature>
<dbReference type="OrthoDB" id="9815445at2"/>
<dbReference type="GO" id="GO:0005886">
    <property type="term" value="C:plasma membrane"/>
    <property type="evidence" value="ECO:0007669"/>
    <property type="project" value="UniProtKB-SubCell"/>
</dbReference>
<dbReference type="InterPro" id="IPR000515">
    <property type="entry name" value="MetI-like"/>
</dbReference>
<dbReference type="Gene3D" id="1.10.3720.10">
    <property type="entry name" value="MetI-like"/>
    <property type="match status" value="1"/>
</dbReference>
<feature type="domain" description="ABC transmembrane type-1" evidence="8">
    <location>
        <begin position="89"/>
        <end position="280"/>
    </location>
</feature>